<dbReference type="PANTHER" id="PTHR33048:SF157">
    <property type="entry name" value="INTEGRAL MEMBRANE PROTEIN"/>
    <property type="match status" value="1"/>
</dbReference>
<evidence type="ECO:0000256" key="7">
    <source>
        <dbReference type="SAM" id="Phobius"/>
    </source>
</evidence>
<comment type="similarity">
    <text evidence="5">Belongs to the SAT4 family.</text>
</comment>
<evidence type="ECO:0000313" key="10">
    <source>
        <dbReference type="Proteomes" id="UP000813461"/>
    </source>
</evidence>
<dbReference type="OrthoDB" id="5393606at2759"/>
<keyword evidence="2 7" id="KW-0812">Transmembrane</keyword>
<dbReference type="AlphaFoldDB" id="A0A8K0R2T1"/>
<comment type="caution">
    <text evidence="9">The sequence shown here is derived from an EMBL/GenBank/DDBJ whole genome shotgun (WGS) entry which is preliminary data.</text>
</comment>
<feature type="domain" description="Rhodopsin" evidence="8">
    <location>
        <begin position="31"/>
        <end position="292"/>
    </location>
</feature>
<evidence type="ECO:0000256" key="1">
    <source>
        <dbReference type="ARBA" id="ARBA00004141"/>
    </source>
</evidence>
<protein>
    <recommendedName>
        <fullName evidence="8">Rhodopsin domain-containing protein</fullName>
    </recommendedName>
</protein>
<dbReference type="InterPro" id="IPR049326">
    <property type="entry name" value="Rhodopsin_dom_fungi"/>
</dbReference>
<evidence type="ECO:0000256" key="5">
    <source>
        <dbReference type="ARBA" id="ARBA00038359"/>
    </source>
</evidence>
<feature type="transmembrane region" description="Helical" evidence="7">
    <location>
        <begin position="104"/>
        <end position="122"/>
    </location>
</feature>
<comment type="subcellular location">
    <subcellularLocation>
        <location evidence="1">Membrane</location>
        <topology evidence="1">Multi-pass membrane protein</topology>
    </subcellularLocation>
</comment>
<proteinExistence type="inferred from homology"/>
<sequence length="383" mass="42617">MSTPSTGYTSPGSLTAICIVLPVLSILIVALRFYTRKRNKIALKLDDWILLPALLFTIGMGVATIVGVHGRGIGYHTPPPKSDIPRGSTSSEESLTGKVEWINLWLQPLALGCIKISVLAFYSRIFTVHGTGVLYWAIKVLIVLTVAWIVAFFFALFFMCDTRFYLLWGPYYKLAMFCSNGDALVIDQALAISDFGFDVVILLLPLPKIWTLHIDVQRRLLITAVFILGAGALLGSILRMIVFIQVQQAIESKDLTLDGLILVTRFLFWSMFEAGLAIIAVCLPTLNSLLRKMDALSILRSVRSIISLSSIRSDQCVSESYTSGARVPDENMSSISHLKKVHSHSVEERDHSEEHEYELNEMADLEHALPQSGGRSRMRKSNK</sequence>
<dbReference type="Pfam" id="PF20684">
    <property type="entry name" value="Fung_rhodopsin"/>
    <property type="match status" value="1"/>
</dbReference>
<evidence type="ECO:0000256" key="2">
    <source>
        <dbReference type="ARBA" id="ARBA00022692"/>
    </source>
</evidence>
<feature type="transmembrane region" description="Helical" evidence="7">
    <location>
        <begin position="219"/>
        <end position="246"/>
    </location>
</feature>
<dbReference type="EMBL" id="JAGMVJ010000014">
    <property type="protein sequence ID" value="KAH7082304.1"/>
    <property type="molecule type" value="Genomic_DNA"/>
</dbReference>
<dbReference type="PANTHER" id="PTHR33048">
    <property type="entry name" value="PTH11-LIKE INTEGRAL MEMBRANE PROTEIN (AFU_ORTHOLOGUE AFUA_5G11245)"/>
    <property type="match status" value="1"/>
</dbReference>
<evidence type="ECO:0000256" key="6">
    <source>
        <dbReference type="SAM" id="MobiDB-lite"/>
    </source>
</evidence>
<keyword evidence="4 7" id="KW-0472">Membrane</keyword>
<evidence type="ECO:0000313" key="9">
    <source>
        <dbReference type="EMBL" id="KAH7082304.1"/>
    </source>
</evidence>
<feature type="transmembrane region" description="Helical" evidence="7">
    <location>
        <begin position="266"/>
        <end position="290"/>
    </location>
</feature>
<evidence type="ECO:0000259" key="8">
    <source>
        <dbReference type="Pfam" id="PF20684"/>
    </source>
</evidence>
<feature type="transmembrane region" description="Helical" evidence="7">
    <location>
        <begin position="12"/>
        <end position="35"/>
    </location>
</feature>
<feature type="transmembrane region" description="Helical" evidence="7">
    <location>
        <begin position="189"/>
        <end position="207"/>
    </location>
</feature>
<dbReference type="Proteomes" id="UP000813461">
    <property type="component" value="Unassembled WGS sequence"/>
</dbReference>
<reference evidence="9" key="1">
    <citation type="journal article" date="2021" name="Nat. Commun.">
        <title>Genetic determinants of endophytism in the Arabidopsis root mycobiome.</title>
        <authorList>
            <person name="Mesny F."/>
            <person name="Miyauchi S."/>
            <person name="Thiergart T."/>
            <person name="Pickel B."/>
            <person name="Atanasova L."/>
            <person name="Karlsson M."/>
            <person name="Huettel B."/>
            <person name="Barry K.W."/>
            <person name="Haridas S."/>
            <person name="Chen C."/>
            <person name="Bauer D."/>
            <person name="Andreopoulos W."/>
            <person name="Pangilinan J."/>
            <person name="LaButti K."/>
            <person name="Riley R."/>
            <person name="Lipzen A."/>
            <person name="Clum A."/>
            <person name="Drula E."/>
            <person name="Henrissat B."/>
            <person name="Kohler A."/>
            <person name="Grigoriev I.V."/>
            <person name="Martin F.M."/>
            <person name="Hacquard S."/>
        </authorList>
    </citation>
    <scope>NUCLEOTIDE SEQUENCE</scope>
    <source>
        <strain evidence="9">MPI-SDFR-AT-0120</strain>
    </source>
</reference>
<feature type="transmembrane region" description="Helical" evidence="7">
    <location>
        <begin position="47"/>
        <end position="68"/>
    </location>
</feature>
<feature type="region of interest" description="Disordered" evidence="6">
    <location>
        <begin position="364"/>
        <end position="383"/>
    </location>
</feature>
<keyword evidence="3 7" id="KW-1133">Transmembrane helix</keyword>
<dbReference type="GO" id="GO:0016020">
    <property type="term" value="C:membrane"/>
    <property type="evidence" value="ECO:0007669"/>
    <property type="project" value="UniProtKB-SubCell"/>
</dbReference>
<gene>
    <name evidence="9" type="ORF">FB567DRAFT_530989</name>
</gene>
<feature type="transmembrane region" description="Helical" evidence="7">
    <location>
        <begin position="134"/>
        <end position="159"/>
    </location>
</feature>
<evidence type="ECO:0000256" key="4">
    <source>
        <dbReference type="ARBA" id="ARBA00023136"/>
    </source>
</evidence>
<keyword evidence="10" id="KW-1185">Reference proteome</keyword>
<organism evidence="9 10">
    <name type="scientific">Paraphoma chrysanthemicola</name>
    <dbReference type="NCBI Taxonomy" id="798071"/>
    <lineage>
        <taxon>Eukaryota</taxon>
        <taxon>Fungi</taxon>
        <taxon>Dikarya</taxon>
        <taxon>Ascomycota</taxon>
        <taxon>Pezizomycotina</taxon>
        <taxon>Dothideomycetes</taxon>
        <taxon>Pleosporomycetidae</taxon>
        <taxon>Pleosporales</taxon>
        <taxon>Pleosporineae</taxon>
        <taxon>Phaeosphaeriaceae</taxon>
        <taxon>Paraphoma</taxon>
    </lineage>
</organism>
<accession>A0A8K0R2T1</accession>
<dbReference type="InterPro" id="IPR052337">
    <property type="entry name" value="SAT4-like"/>
</dbReference>
<evidence type="ECO:0000256" key="3">
    <source>
        <dbReference type="ARBA" id="ARBA00022989"/>
    </source>
</evidence>
<name>A0A8K0R2T1_9PLEO</name>